<dbReference type="SUPFAM" id="SSF52200">
    <property type="entry name" value="Toll/Interleukin receptor TIR domain"/>
    <property type="match status" value="1"/>
</dbReference>
<sequence>MYNPPTTKLVFQSDKSSHVFLSFRGPDVRKTLVDHLYQALSAAGLVVFLDSEKLEKGEIIGLSLEKAIESSVIRIPIFSQGYADSAWCLKEAAAMLRTPGLIIPLFYHVDPTHVRYPENESSPYKESFLKHYGRSDRYPRGEIDGWKKAILQICSRSGWSMDITQGYEARLVKTLVNDIIRTLDRVPLQVAKYLVELDNVKNVFIQKLNLNSVDDVVKIGIWGIGGIGKTTVAKAVYNQIYSDFEAASFVFNVRTNAADSIGLTNVQKQLLEELTRYDGKVHSVDKGISLFRDRLRGKRLLLILDDVDTIVQLNSLVGDWLVPGSRIIITSRDKHILNVVGIPSSCIHEMIGLEINEGLQLFSWHAFLRTSPSPSYEDLTKRIVKAYQGHPLSLEVIGSYLYNKQDNIGCWTDALRNIILNPEIHERLYISYSALSDDEKEMFVDIACFFIGENKRFPIVLWKSLYKMVDSAVCYLSMKLLIKIEDRGIFDMHDHLQDMGRLIAEKEKRGTRLWEKEGTRLEKAAHSSTISNINFSRLRLNGGNLQRLKMMCRPGLCYLHLQNMPIDVLTEDTMAMLPKSLIWLKLEDCTFAVGKNRALKEILIAIRKIDRALRKLRHYIIAGNIRQLKIMQLNDCHFFDTLSVSSIFSLLNIQLLQHLYLKGCEGLNNFPDTIGNLSQLHHLEWYYCEGLNNLPHTIGNLSQLRSLYLEGCDRLHNLPRTIGNLSQLQQLNLRWCDRLNYLPGTIGNLSQLQHLDLGRCESLNNIPCTIGNLSQLKHLNLIGCKSLNNLPYAIGNLLELQLLDLGRCESLNNLPDSIGNLSQLQCLYLEGCDRLKNLPNAIGNLSQL</sequence>
<dbReference type="PANTHER" id="PTHR11017:SF385">
    <property type="entry name" value="DISEASE RESISTANCE PROTEIN (TIR-NBS-LRR CLASS)-RELATED"/>
    <property type="match status" value="1"/>
</dbReference>
<dbReference type="InterPro" id="IPR044974">
    <property type="entry name" value="Disease_R_plants"/>
</dbReference>
<dbReference type="Pfam" id="PF00931">
    <property type="entry name" value="NB-ARC"/>
    <property type="match status" value="1"/>
</dbReference>
<dbReference type="SUPFAM" id="SSF52047">
    <property type="entry name" value="RNI-like"/>
    <property type="match status" value="1"/>
</dbReference>
<keyword evidence="3" id="KW-0611">Plant defense</keyword>
<evidence type="ECO:0000313" key="5">
    <source>
        <dbReference type="EMBL" id="GLJ56301.1"/>
    </source>
</evidence>
<evidence type="ECO:0000256" key="2">
    <source>
        <dbReference type="ARBA" id="ARBA00022737"/>
    </source>
</evidence>
<dbReference type="Pfam" id="PF01582">
    <property type="entry name" value="TIR"/>
    <property type="match status" value="1"/>
</dbReference>
<dbReference type="InterPro" id="IPR027417">
    <property type="entry name" value="P-loop_NTPase"/>
</dbReference>
<dbReference type="GO" id="GO:0043531">
    <property type="term" value="F:ADP binding"/>
    <property type="evidence" value="ECO:0007669"/>
    <property type="project" value="InterPro"/>
</dbReference>
<dbReference type="GO" id="GO:0006952">
    <property type="term" value="P:defense response"/>
    <property type="evidence" value="ECO:0007669"/>
    <property type="project" value="UniProtKB-KW"/>
</dbReference>
<evidence type="ECO:0000259" key="4">
    <source>
        <dbReference type="PROSITE" id="PS50104"/>
    </source>
</evidence>
<dbReference type="SUPFAM" id="SSF46785">
    <property type="entry name" value="Winged helix' DNA-binding domain"/>
    <property type="match status" value="1"/>
</dbReference>
<dbReference type="Gene3D" id="3.40.50.300">
    <property type="entry name" value="P-loop containing nucleotide triphosphate hydrolases"/>
    <property type="match status" value="1"/>
</dbReference>
<dbReference type="AlphaFoldDB" id="A0AAD3NMG9"/>
<dbReference type="PRINTS" id="PR00364">
    <property type="entry name" value="DISEASERSIST"/>
</dbReference>
<evidence type="ECO:0000256" key="1">
    <source>
        <dbReference type="ARBA" id="ARBA00022614"/>
    </source>
</evidence>
<gene>
    <name evidence="5" type="ORF">SUGI_1215540</name>
</gene>
<accession>A0AAD3NMG9</accession>
<dbReference type="PROSITE" id="PS50104">
    <property type="entry name" value="TIR"/>
    <property type="match status" value="1"/>
</dbReference>
<keyword evidence="1" id="KW-0433">Leucine-rich repeat</keyword>
<evidence type="ECO:0000313" key="6">
    <source>
        <dbReference type="Proteomes" id="UP001234787"/>
    </source>
</evidence>
<comment type="caution">
    <text evidence="5">The sequence shown here is derived from an EMBL/GenBank/DDBJ whole genome shotgun (WGS) entry which is preliminary data.</text>
</comment>
<dbReference type="Gene3D" id="3.80.10.10">
    <property type="entry name" value="Ribonuclease Inhibitor"/>
    <property type="match status" value="1"/>
</dbReference>
<proteinExistence type="predicted"/>
<keyword evidence="2" id="KW-0677">Repeat</keyword>
<dbReference type="GO" id="GO:0007165">
    <property type="term" value="P:signal transduction"/>
    <property type="evidence" value="ECO:0007669"/>
    <property type="project" value="InterPro"/>
</dbReference>
<dbReference type="SMART" id="SM00255">
    <property type="entry name" value="TIR"/>
    <property type="match status" value="1"/>
</dbReference>
<dbReference type="Pfam" id="PF23282">
    <property type="entry name" value="WHD_ROQ1"/>
    <property type="match status" value="1"/>
</dbReference>
<dbReference type="SUPFAM" id="SSF52540">
    <property type="entry name" value="P-loop containing nucleoside triphosphate hydrolases"/>
    <property type="match status" value="1"/>
</dbReference>
<feature type="domain" description="TIR" evidence="4">
    <location>
        <begin position="15"/>
        <end position="183"/>
    </location>
</feature>
<dbReference type="InterPro" id="IPR042197">
    <property type="entry name" value="Apaf_helical"/>
</dbReference>
<organism evidence="5 6">
    <name type="scientific">Cryptomeria japonica</name>
    <name type="common">Japanese cedar</name>
    <name type="synonym">Cupressus japonica</name>
    <dbReference type="NCBI Taxonomy" id="3369"/>
    <lineage>
        <taxon>Eukaryota</taxon>
        <taxon>Viridiplantae</taxon>
        <taxon>Streptophyta</taxon>
        <taxon>Embryophyta</taxon>
        <taxon>Tracheophyta</taxon>
        <taxon>Spermatophyta</taxon>
        <taxon>Pinopsida</taxon>
        <taxon>Pinidae</taxon>
        <taxon>Conifers II</taxon>
        <taxon>Cupressales</taxon>
        <taxon>Cupressaceae</taxon>
        <taxon>Cryptomeria</taxon>
    </lineage>
</organism>
<dbReference type="InterPro" id="IPR002182">
    <property type="entry name" value="NB-ARC"/>
</dbReference>
<dbReference type="Pfam" id="PF23598">
    <property type="entry name" value="LRR_14"/>
    <property type="match status" value="1"/>
</dbReference>
<protein>
    <recommendedName>
        <fullName evidence="4">TIR domain-containing protein</fullName>
    </recommendedName>
</protein>
<dbReference type="InterPro" id="IPR058192">
    <property type="entry name" value="WHD_ROQ1-like"/>
</dbReference>
<dbReference type="Gene3D" id="3.40.50.10140">
    <property type="entry name" value="Toll/interleukin-1 receptor homology (TIR) domain"/>
    <property type="match status" value="1"/>
</dbReference>
<dbReference type="InterPro" id="IPR036390">
    <property type="entry name" value="WH_DNA-bd_sf"/>
</dbReference>
<dbReference type="InterPro" id="IPR055414">
    <property type="entry name" value="LRR_R13L4/SHOC2-like"/>
</dbReference>
<dbReference type="InterPro" id="IPR032675">
    <property type="entry name" value="LRR_dom_sf"/>
</dbReference>
<keyword evidence="6" id="KW-1185">Reference proteome</keyword>
<evidence type="ECO:0000256" key="3">
    <source>
        <dbReference type="ARBA" id="ARBA00022821"/>
    </source>
</evidence>
<dbReference type="Proteomes" id="UP001234787">
    <property type="component" value="Unassembled WGS sequence"/>
</dbReference>
<dbReference type="PANTHER" id="PTHR11017">
    <property type="entry name" value="LEUCINE-RICH REPEAT-CONTAINING PROTEIN"/>
    <property type="match status" value="1"/>
</dbReference>
<reference evidence="5" key="1">
    <citation type="submission" date="2022-12" db="EMBL/GenBank/DDBJ databases">
        <title>Chromosome-Level Genome Assembly of Japanese Cedar (Cryptomeriajaponica D. Don).</title>
        <authorList>
            <person name="Fujino T."/>
            <person name="Yamaguchi K."/>
            <person name="Yokoyama T."/>
            <person name="Hamanaka T."/>
            <person name="Harazono Y."/>
            <person name="Kamada H."/>
            <person name="Kobayashi W."/>
            <person name="Ujino-Ihara T."/>
            <person name="Uchiyama K."/>
            <person name="Matsumoto A."/>
            <person name="Izuno A."/>
            <person name="Tsumura Y."/>
            <person name="Toyoda A."/>
            <person name="Shigenobu S."/>
            <person name="Moriguchi Y."/>
            <person name="Ueno S."/>
            <person name="Kasahara M."/>
        </authorList>
    </citation>
    <scope>NUCLEOTIDE SEQUENCE</scope>
</reference>
<dbReference type="Gene3D" id="1.10.8.430">
    <property type="entry name" value="Helical domain of apoptotic protease-activating factors"/>
    <property type="match status" value="1"/>
</dbReference>
<dbReference type="InterPro" id="IPR000157">
    <property type="entry name" value="TIR_dom"/>
</dbReference>
<dbReference type="EMBL" id="BSEH01000017">
    <property type="protein sequence ID" value="GLJ56301.1"/>
    <property type="molecule type" value="Genomic_DNA"/>
</dbReference>
<dbReference type="InterPro" id="IPR035897">
    <property type="entry name" value="Toll_tir_struct_dom_sf"/>
</dbReference>
<dbReference type="GO" id="GO:0051707">
    <property type="term" value="P:response to other organism"/>
    <property type="evidence" value="ECO:0007669"/>
    <property type="project" value="UniProtKB-ARBA"/>
</dbReference>
<name>A0AAD3NMG9_CRYJA</name>